<gene>
    <name evidence="1" type="ORF">SAMN05216297_1243</name>
</gene>
<reference evidence="2" key="1">
    <citation type="submission" date="2016-10" db="EMBL/GenBank/DDBJ databases">
        <authorList>
            <person name="Varghese N."/>
            <person name="Submissions S."/>
        </authorList>
    </citation>
    <scope>NUCLEOTIDE SEQUENCE [LARGE SCALE GENOMIC DNA]</scope>
    <source>
        <strain evidence="2">CGMCC 1.10370</strain>
    </source>
</reference>
<dbReference type="Proteomes" id="UP000199672">
    <property type="component" value="Unassembled WGS sequence"/>
</dbReference>
<accession>A0A1I1XZ17</accession>
<organism evidence="1 2">
    <name type="scientific">Flavobacterium phragmitis</name>
    <dbReference type="NCBI Taxonomy" id="739143"/>
    <lineage>
        <taxon>Bacteria</taxon>
        <taxon>Pseudomonadati</taxon>
        <taxon>Bacteroidota</taxon>
        <taxon>Flavobacteriia</taxon>
        <taxon>Flavobacteriales</taxon>
        <taxon>Flavobacteriaceae</taxon>
        <taxon>Flavobacterium</taxon>
    </lineage>
</organism>
<dbReference type="NCBIfam" id="NF033708">
    <property type="entry name" value="T9SS_Cterm_ChiA"/>
    <property type="match status" value="1"/>
</dbReference>
<proteinExistence type="predicted"/>
<dbReference type="EMBL" id="FOMH01000024">
    <property type="protein sequence ID" value="SFE12399.1"/>
    <property type="molecule type" value="Genomic_DNA"/>
</dbReference>
<evidence type="ECO:0000313" key="1">
    <source>
        <dbReference type="EMBL" id="SFE12399.1"/>
    </source>
</evidence>
<evidence type="ECO:0000313" key="2">
    <source>
        <dbReference type="Proteomes" id="UP000199672"/>
    </source>
</evidence>
<protein>
    <recommendedName>
        <fullName evidence="3">Por secretion system C-terminal sorting domain-containing protein</fullName>
    </recommendedName>
</protein>
<evidence type="ECO:0008006" key="3">
    <source>
        <dbReference type="Google" id="ProtNLM"/>
    </source>
</evidence>
<dbReference type="STRING" id="739143.SAMN05216297_1243"/>
<sequence length="311" mass="34318">MYFWAHVNLPVKGPDGLYHYNDDFVAVNSMGNIDVGNGTTFDGYIGAAQGFIIKPPTNTIVFNNGQRETGENSQFFKTAASGVERHRIWLNMSDKKDVFKQVLVGYATGATNTLDTDFDAVSMSANTLADFYSINSSKKLIIQGRALPFINTDVVTFGYMVAKQGEYTISIDHADGIFNNGQDVYLEDKATGKTTNLRLADYTFTSAAGTFNSRFVMRYTNKTLGVDDVESLENSVLVSVKDKVVKITSSIETMNEVNIFDIGAQLLYSKNNVNSSELQISNLQSSDQALLVKITLENGHSFTKKIIYSNL</sequence>
<keyword evidence="2" id="KW-1185">Reference proteome</keyword>
<name>A0A1I1XZ17_9FLAO</name>
<dbReference type="AlphaFoldDB" id="A0A1I1XZ17"/>